<evidence type="ECO:0000313" key="2">
    <source>
        <dbReference type="EMBL" id="MDT9609351.1"/>
    </source>
</evidence>
<keyword evidence="1" id="KW-1133">Transmembrane helix</keyword>
<dbReference type="Proteomes" id="UP001253287">
    <property type="component" value="Unassembled WGS sequence"/>
</dbReference>
<organism evidence="2 3">
    <name type="scientific">Lactobacillus crispatus</name>
    <dbReference type="NCBI Taxonomy" id="47770"/>
    <lineage>
        <taxon>Bacteria</taxon>
        <taxon>Bacillati</taxon>
        <taxon>Bacillota</taxon>
        <taxon>Bacilli</taxon>
        <taxon>Lactobacillales</taxon>
        <taxon>Lactobacillaceae</taxon>
        <taxon>Lactobacillus</taxon>
    </lineage>
</organism>
<protein>
    <submittedName>
        <fullName evidence="2">Uncharacterized protein</fullName>
    </submittedName>
</protein>
<feature type="transmembrane region" description="Helical" evidence="1">
    <location>
        <begin position="19"/>
        <end position="36"/>
    </location>
</feature>
<keyword evidence="1" id="KW-0472">Membrane</keyword>
<keyword evidence="1" id="KW-0812">Transmembrane</keyword>
<dbReference type="AlphaFoldDB" id="A0AAW8WNH5"/>
<accession>A0AAW8WNH5</accession>
<gene>
    <name evidence="2" type="ORF">RON39_04305</name>
</gene>
<dbReference type="EMBL" id="JAVTXN010000015">
    <property type="protein sequence ID" value="MDT9609351.1"/>
    <property type="molecule type" value="Genomic_DNA"/>
</dbReference>
<sequence length="155" mass="17995">MNFEIPIIQSLNQIKFTDIVIALLVLFVIIDFHLHLQKSKKMSVNDSIYINWDNTLNKAVLVLYLGNGRTLNTVLTKEQFQSLRNDLNDIDNELKGNGKLNSVNVLSKNKPAIKIKNQNTEIPLKLLKKYQADERKLQYFEQKIANKKDKNKIQK</sequence>
<evidence type="ECO:0000256" key="1">
    <source>
        <dbReference type="SAM" id="Phobius"/>
    </source>
</evidence>
<evidence type="ECO:0000313" key="3">
    <source>
        <dbReference type="Proteomes" id="UP001253287"/>
    </source>
</evidence>
<name>A0AAW8WNH5_9LACO</name>
<comment type="caution">
    <text evidence="2">The sequence shown here is derived from an EMBL/GenBank/DDBJ whole genome shotgun (WGS) entry which is preliminary data.</text>
</comment>
<reference evidence="2" key="1">
    <citation type="submission" date="2023-08" db="EMBL/GenBank/DDBJ databases">
        <title>Lactobacillus from the Female Urinary Tract.</title>
        <authorList>
            <person name="Stegman N."/>
            <person name="Jackson B."/>
            <person name="Steiling M."/>
            <person name="Sedano C."/>
            <person name="Wolfe A."/>
            <person name="Putonti C."/>
        </authorList>
    </citation>
    <scope>NUCLEOTIDE SEQUENCE</scope>
    <source>
        <strain evidence="2">UMB5661</strain>
    </source>
</reference>
<dbReference type="RefSeq" id="WP_118992367.1">
    <property type="nucleotide sequence ID" value="NZ_CP083391.1"/>
</dbReference>
<proteinExistence type="predicted"/>